<reference evidence="2 3" key="1">
    <citation type="submission" date="2016-05" db="EMBL/GenBank/DDBJ databases">
        <title>Comparative genomics of biotechnologically important yeasts.</title>
        <authorList>
            <consortium name="DOE Joint Genome Institute"/>
            <person name="Riley R."/>
            <person name="Haridas S."/>
            <person name="Wolfe K.H."/>
            <person name="Lopes M.R."/>
            <person name="Hittinger C.T."/>
            <person name="Goker M."/>
            <person name="Salamov A."/>
            <person name="Wisecaver J."/>
            <person name="Long T.M."/>
            <person name="Aerts A.L."/>
            <person name="Barry K."/>
            <person name="Choi C."/>
            <person name="Clum A."/>
            <person name="Coughlan A.Y."/>
            <person name="Deshpande S."/>
            <person name="Douglass A.P."/>
            <person name="Hanson S.J."/>
            <person name="Klenk H.-P."/>
            <person name="LaButti K."/>
            <person name="Lapidus A."/>
            <person name="Lindquist E."/>
            <person name="Lipzen A."/>
            <person name="Meier-kolthoff J.P."/>
            <person name="Ohm R.A."/>
            <person name="Otillar R.P."/>
            <person name="Pangilinan J."/>
            <person name="Peng Y."/>
            <person name="Rokas A."/>
            <person name="Rosa C.A."/>
            <person name="Scheuner C."/>
            <person name="Sibirny A.A."/>
            <person name="Slot J.C."/>
            <person name="Stielow J.B."/>
            <person name="Sun H."/>
            <person name="Kurtzman C.P."/>
            <person name="Blackwell M."/>
            <person name="Grigoriev I.V."/>
            <person name="Jeffries T.W."/>
        </authorList>
    </citation>
    <scope>NUCLEOTIDE SEQUENCE [LARGE SCALE GENOMIC DNA]</scope>
    <source>
        <strain evidence="2 3">NRRL YB-4993</strain>
    </source>
</reference>
<proteinExistence type="predicted"/>
<keyword evidence="3" id="KW-1185">Reference proteome</keyword>
<dbReference type="RefSeq" id="XP_018710491.1">
    <property type="nucleotide sequence ID" value="XM_018854289.1"/>
</dbReference>
<protein>
    <submittedName>
        <fullName evidence="2">Uncharacterized protein</fullName>
    </submittedName>
</protein>
<gene>
    <name evidence="2" type="ORF">METBIDRAFT_12994</name>
</gene>
<feature type="chain" id="PRO_5008291686" evidence="1">
    <location>
        <begin position="18"/>
        <end position="244"/>
    </location>
</feature>
<dbReference type="OrthoDB" id="10495519at2759"/>
<sequence>MLFFSPALLLWLALALGAENRLQVQPLDMHHISSVDDLVPDDFGKHSVIFVKNESSVILPKFLHEKAHDPTFFQELTAIFNPKRLKDRIYHSKHYVQTQFSRQNLPANASEDFPLDGCFDNSLSETTSLVARSYEKTTLRQGSLNLFASLLGVEVDAGSNAGFTDISEEKIMCTVNPGRKLQLETNLLHKEMKLHRERNITIHAGSSGAPLLNFSEWKNVKGPNELEITIRTLSCVTDSQKIQC</sequence>
<accession>A0A1A0H7G3</accession>
<name>A0A1A0H7G3_9ASCO</name>
<dbReference type="Proteomes" id="UP000092555">
    <property type="component" value="Unassembled WGS sequence"/>
</dbReference>
<evidence type="ECO:0000313" key="3">
    <source>
        <dbReference type="Proteomes" id="UP000092555"/>
    </source>
</evidence>
<feature type="signal peptide" evidence="1">
    <location>
        <begin position="1"/>
        <end position="17"/>
    </location>
</feature>
<keyword evidence="1" id="KW-0732">Signal</keyword>
<dbReference type="AlphaFoldDB" id="A0A1A0H7G3"/>
<evidence type="ECO:0000313" key="2">
    <source>
        <dbReference type="EMBL" id="OBA19966.1"/>
    </source>
</evidence>
<comment type="caution">
    <text evidence="2">The sequence shown here is derived from an EMBL/GenBank/DDBJ whole genome shotgun (WGS) entry which is preliminary data.</text>
</comment>
<dbReference type="GeneID" id="30027265"/>
<dbReference type="EMBL" id="LXTC01000005">
    <property type="protein sequence ID" value="OBA19966.1"/>
    <property type="molecule type" value="Genomic_DNA"/>
</dbReference>
<organism evidence="2 3">
    <name type="scientific">Metschnikowia bicuspidata var. bicuspidata NRRL YB-4993</name>
    <dbReference type="NCBI Taxonomy" id="869754"/>
    <lineage>
        <taxon>Eukaryota</taxon>
        <taxon>Fungi</taxon>
        <taxon>Dikarya</taxon>
        <taxon>Ascomycota</taxon>
        <taxon>Saccharomycotina</taxon>
        <taxon>Pichiomycetes</taxon>
        <taxon>Metschnikowiaceae</taxon>
        <taxon>Metschnikowia</taxon>
    </lineage>
</organism>
<evidence type="ECO:0000256" key="1">
    <source>
        <dbReference type="SAM" id="SignalP"/>
    </source>
</evidence>